<evidence type="ECO:0000256" key="1">
    <source>
        <dbReference type="ARBA" id="ARBA00023015"/>
    </source>
</evidence>
<dbReference type="Pfam" id="PF08281">
    <property type="entry name" value="Sigma70_r4_2"/>
    <property type="match status" value="1"/>
</dbReference>
<gene>
    <name evidence="6" type="ORF">LCGC14_2259720</name>
</gene>
<name>A0A0F9FCF7_9ZZZZ</name>
<dbReference type="GO" id="GO:0003677">
    <property type="term" value="F:DNA binding"/>
    <property type="evidence" value="ECO:0007669"/>
    <property type="project" value="UniProtKB-KW"/>
</dbReference>
<keyword evidence="2" id="KW-0731">Sigma factor</keyword>
<keyword evidence="3" id="KW-0238">DNA-binding</keyword>
<dbReference type="PANTHER" id="PTHR43133:SF8">
    <property type="entry name" value="RNA POLYMERASE SIGMA FACTOR HI_1459-RELATED"/>
    <property type="match status" value="1"/>
</dbReference>
<keyword evidence="4" id="KW-0804">Transcription</keyword>
<dbReference type="EMBL" id="LAZR01030994">
    <property type="protein sequence ID" value="KKL55005.1"/>
    <property type="molecule type" value="Genomic_DNA"/>
</dbReference>
<sequence length="79" mass="9150">KANDLAEEVELALGTLRAEYRQAFLLFHQHELSYAEISATLDCPLGTVKTWVHRARRELIARLAQRGVVQELRHEVRRV</sequence>
<dbReference type="GO" id="GO:0016987">
    <property type="term" value="F:sigma factor activity"/>
    <property type="evidence" value="ECO:0007669"/>
    <property type="project" value="UniProtKB-KW"/>
</dbReference>
<keyword evidence="1" id="KW-0805">Transcription regulation</keyword>
<dbReference type="AlphaFoldDB" id="A0A0F9FCF7"/>
<evidence type="ECO:0000256" key="4">
    <source>
        <dbReference type="ARBA" id="ARBA00023163"/>
    </source>
</evidence>
<feature type="non-terminal residue" evidence="6">
    <location>
        <position position="1"/>
    </location>
</feature>
<proteinExistence type="predicted"/>
<protein>
    <recommendedName>
        <fullName evidence="5">RNA polymerase sigma factor 70 region 4 type 2 domain-containing protein</fullName>
    </recommendedName>
</protein>
<evidence type="ECO:0000313" key="6">
    <source>
        <dbReference type="EMBL" id="KKL55005.1"/>
    </source>
</evidence>
<dbReference type="SUPFAM" id="SSF88659">
    <property type="entry name" value="Sigma3 and sigma4 domains of RNA polymerase sigma factors"/>
    <property type="match status" value="1"/>
</dbReference>
<dbReference type="InterPro" id="IPR036388">
    <property type="entry name" value="WH-like_DNA-bd_sf"/>
</dbReference>
<dbReference type="InterPro" id="IPR013249">
    <property type="entry name" value="RNA_pol_sigma70_r4_t2"/>
</dbReference>
<evidence type="ECO:0000256" key="2">
    <source>
        <dbReference type="ARBA" id="ARBA00023082"/>
    </source>
</evidence>
<dbReference type="Gene3D" id="1.10.10.10">
    <property type="entry name" value="Winged helix-like DNA-binding domain superfamily/Winged helix DNA-binding domain"/>
    <property type="match status" value="1"/>
</dbReference>
<accession>A0A0F9FCF7</accession>
<evidence type="ECO:0000256" key="3">
    <source>
        <dbReference type="ARBA" id="ARBA00023125"/>
    </source>
</evidence>
<dbReference type="GO" id="GO:0006352">
    <property type="term" value="P:DNA-templated transcription initiation"/>
    <property type="evidence" value="ECO:0007669"/>
    <property type="project" value="InterPro"/>
</dbReference>
<comment type="caution">
    <text evidence="6">The sequence shown here is derived from an EMBL/GenBank/DDBJ whole genome shotgun (WGS) entry which is preliminary data.</text>
</comment>
<evidence type="ECO:0000259" key="5">
    <source>
        <dbReference type="Pfam" id="PF08281"/>
    </source>
</evidence>
<dbReference type="InterPro" id="IPR039425">
    <property type="entry name" value="RNA_pol_sigma-70-like"/>
</dbReference>
<dbReference type="PANTHER" id="PTHR43133">
    <property type="entry name" value="RNA POLYMERASE ECF-TYPE SIGMA FACTO"/>
    <property type="match status" value="1"/>
</dbReference>
<dbReference type="CDD" id="cd06171">
    <property type="entry name" value="Sigma70_r4"/>
    <property type="match status" value="1"/>
</dbReference>
<reference evidence="6" key="1">
    <citation type="journal article" date="2015" name="Nature">
        <title>Complex archaea that bridge the gap between prokaryotes and eukaryotes.</title>
        <authorList>
            <person name="Spang A."/>
            <person name="Saw J.H."/>
            <person name="Jorgensen S.L."/>
            <person name="Zaremba-Niedzwiedzka K."/>
            <person name="Martijn J."/>
            <person name="Lind A.E."/>
            <person name="van Eijk R."/>
            <person name="Schleper C."/>
            <person name="Guy L."/>
            <person name="Ettema T.J."/>
        </authorList>
    </citation>
    <scope>NUCLEOTIDE SEQUENCE</scope>
</reference>
<organism evidence="6">
    <name type="scientific">marine sediment metagenome</name>
    <dbReference type="NCBI Taxonomy" id="412755"/>
    <lineage>
        <taxon>unclassified sequences</taxon>
        <taxon>metagenomes</taxon>
        <taxon>ecological metagenomes</taxon>
    </lineage>
</organism>
<dbReference type="InterPro" id="IPR013324">
    <property type="entry name" value="RNA_pol_sigma_r3/r4-like"/>
</dbReference>
<feature type="domain" description="RNA polymerase sigma factor 70 region 4 type 2" evidence="5">
    <location>
        <begin position="7"/>
        <end position="59"/>
    </location>
</feature>